<dbReference type="GO" id="GO:0008311">
    <property type="term" value="F:double-stranded DNA 3'-5' DNA exonuclease activity"/>
    <property type="evidence" value="ECO:0007669"/>
    <property type="project" value="TreeGrafter"/>
</dbReference>
<protein>
    <recommendedName>
        <fullName evidence="7">DNA-(apurinic or apyrimidinic site) endonuclease</fullName>
        <ecNumber evidence="7">3.1.-.-</ecNumber>
    </recommendedName>
</protein>
<evidence type="ECO:0000313" key="11">
    <source>
        <dbReference type="EMBL" id="KAA1075252.1"/>
    </source>
</evidence>
<dbReference type="EMBL" id="VSWC01000157">
    <property type="protein sequence ID" value="KAA1075252.1"/>
    <property type="molecule type" value="Genomic_DNA"/>
</dbReference>
<dbReference type="Gene3D" id="3.60.10.10">
    <property type="entry name" value="Endonuclease/exonuclease/phosphatase"/>
    <property type="match status" value="1"/>
</dbReference>
<dbReference type="InterPro" id="IPR036691">
    <property type="entry name" value="Endo/exonu/phosph_ase_sf"/>
</dbReference>
<comment type="caution">
    <text evidence="11">The sequence shown here is derived from an EMBL/GenBank/DDBJ whole genome shotgun (WGS) entry which is preliminary data.</text>
</comment>
<keyword evidence="7" id="KW-0234">DNA repair</keyword>
<dbReference type="GO" id="GO:0046872">
    <property type="term" value="F:metal ion binding"/>
    <property type="evidence" value="ECO:0007669"/>
    <property type="project" value="UniProtKB-KW"/>
</dbReference>
<evidence type="ECO:0000256" key="5">
    <source>
        <dbReference type="PIRSR" id="PIRSR604808-2"/>
    </source>
</evidence>
<feature type="site" description="Interaction with DNA substrate" evidence="6">
    <location>
        <position position="406"/>
    </location>
</feature>
<feature type="binding site" evidence="5">
    <location>
        <position position="112"/>
    </location>
    <ligand>
        <name>Mg(2+)</name>
        <dbReference type="ChEBI" id="CHEBI:18420"/>
        <label>1</label>
    </ligand>
</feature>
<sequence>MAIKTMIWWRSAHPSLTNITSSTRRLSSAQSLCTRFLTTMAPSTTTKKKAATTKRKTQDQPDDPASSKPAASKKAKGPTVPLHAHLPNNRSFPTKLEFPQKKDDTLRISAWNVCGINACEKKGLKTYLTAEDPDVMILSETKMQAEPDIMHIKHQFKYRYWGGDETKGYAGVAILSKHKPIEVVYGLPTATDQSSTKGRIVTLEFSKFFLIGTYTPNAGDNLKVHFFVRNFWSSLLGQKIKIKKKMMHLLLCLLVETWYALLTYTSYIKFMDRKKEWNVAFEKYLRELDAKKPVVWGGDINCALSEKDIRNAASNWNKTAGYTQEECDGLNSQLSPPQDSGHEKLVDVWRELNPDLEGHYTYFSYRFGCREKGIGWRIDAFIVSQRVFESVKTCEIRQECYGASDHVPIVIEIALSP</sequence>
<feature type="binding site" evidence="5">
    <location>
        <position position="405"/>
    </location>
    <ligand>
        <name>Mg(2+)</name>
        <dbReference type="ChEBI" id="CHEBI:18420"/>
        <label>1</label>
    </ligand>
</feature>
<keyword evidence="3" id="KW-0378">Hydrolase</keyword>
<feature type="site" description="Important for catalytic activity" evidence="6">
    <location>
        <position position="379"/>
    </location>
</feature>
<feature type="site" description="Transition state stabilizer" evidence="6">
    <location>
        <position position="301"/>
    </location>
</feature>
<dbReference type="NCBIfam" id="TIGR00633">
    <property type="entry name" value="xth"/>
    <property type="match status" value="1"/>
</dbReference>
<keyword evidence="4 5" id="KW-0460">Magnesium</keyword>
<evidence type="ECO:0000256" key="9">
    <source>
        <dbReference type="SAM" id="Phobius"/>
    </source>
</evidence>
<evidence type="ECO:0000256" key="1">
    <source>
        <dbReference type="ARBA" id="ARBA00007092"/>
    </source>
</evidence>
<feature type="binding site" evidence="5">
    <location>
        <position position="299"/>
    </location>
    <ligand>
        <name>Mg(2+)</name>
        <dbReference type="ChEBI" id="CHEBI:18420"/>
        <label>1</label>
    </ligand>
</feature>
<keyword evidence="9" id="KW-0812">Transmembrane</keyword>
<name>A0A5B0MF65_PUCGR</name>
<organism evidence="11 12">
    <name type="scientific">Puccinia graminis f. sp. tritici</name>
    <dbReference type="NCBI Taxonomy" id="56615"/>
    <lineage>
        <taxon>Eukaryota</taxon>
        <taxon>Fungi</taxon>
        <taxon>Dikarya</taxon>
        <taxon>Basidiomycota</taxon>
        <taxon>Pucciniomycotina</taxon>
        <taxon>Pucciniomycetes</taxon>
        <taxon>Pucciniales</taxon>
        <taxon>Pucciniaceae</taxon>
        <taxon>Puccinia</taxon>
    </lineage>
</organism>
<keyword evidence="2 5" id="KW-0479">Metal-binding</keyword>
<evidence type="ECO:0000256" key="2">
    <source>
        <dbReference type="ARBA" id="ARBA00022723"/>
    </source>
</evidence>
<dbReference type="PANTHER" id="PTHR22748:SF6">
    <property type="entry name" value="DNA-(APURINIC OR APYRIMIDINIC SITE) ENDONUCLEASE"/>
    <property type="match status" value="1"/>
</dbReference>
<feature type="domain" description="Endonuclease/exonuclease/phosphatase" evidence="10">
    <location>
        <begin position="111"/>
        <end position="406"/>
    </location>
</feature>
<keyword evidence="5" id="KW-0464">Manganese</keyword>
<evidence type="ECO:0000256" key="3">
    <source>
        <dbReference type="ARBA" id="ARBA00022801"/>
    </source>
</evidence>
<dbReference type="PANTHER" id="PTHR22748">
    <property type="entry name" value="AP ENDONUCLEASE"/>
    <property type="match status" value="1"/>
</dbReference>
<keyword evidence="9" id="KW-1133">Transmembrane helix</keyword>
<dbReference type="InterPro" id="IPR005135">
    <property type="entry name" value="Endo/exonuclease/phosphatase"/>
</dbReference>
<keyword evidence="12" id="KW-1185">Reference proteome</keyword>
<evidence type="ECO:0000256" key="6">
    <source>
        <dbReference type="PIRSR" id="PIRSR604808-3"/>
    </source>
</evidence>
<feature type="binding site" evidence="5">
    <location>
        <position position="406"/>
    </location>
    <ligand>
        <name>Mg(2+)</name>
        <dbReference type="ChEBI" id="CHEBI:18420"/>
        <label>1</label>
    </ligand>
</feature>
<dbReference type="OrthoDB" id="498125at2759"/>
<feature type="binding site" evidence="5">
    <location>
        <position position="140"/>
    </location>
    <ligand>
        <name>Mg(2+)</name>
        <dbReference type="ChEBI" id="CHEBI:18420"/>
        <label>1</label>
    </ligand>
</feature>
<feature type="compositionally biased region" description="Basic residues" evidence="8">
    <location>
        <begin position="46"/>
        <end position="55"/>
    </location>
</feature>
<keyword evidence="7" id="KW-0227">DNA damage</keyword>
<feature type="binding site" evidence="5">
    <location>
        <position position="301"/>
    </location>
    <ligand>
        <name>Mg(2+)</name>
        <dbReference type="ChEBI" id="CHEBI:18420"/>
        <label>1</label>
    </ligand>
</feature>
<feature type="transmembrane region" description="Helical" evidence="9">
    <location>
        <begin position="249"/>
        <end position="267"/>
    </location>
</feature>
<dbReference type="GO" id="GO:0005634">
    <property type="term" value="C:nucleus"/>
    <property type="evidence" value="ECO:0007669"/>
    <property type="project" value="TreeGrafter"/>
</dbReference>
<dbReference type="GO" id="GO:0003906">
    <property type="term" value="F:DNA-(apurinic or apyrimidinic site) endonuclease activity"/>
    <property type="evidence" value="ECO:0007669"/>
    <property type="project" value="TreeGrafter"/>
</dbReference>
<keyword evidence="9" id="KW-0472">Membrane</keyword>
<dbReference type="GO" id="GO:0008081">
    <property type="term" value="F:phosphoric diester hydrolase activity"/>
    <property type="evidence" value="ECO:0007669"/>
    <property type="project" value="TreeGrafter"/>
</dbReference>
<dbReference type="EC" id="3.1.-.-" evidence="7"/>
<comment type="similarity">
    <text evidence="1 7">Belongs to the DNA repair enzymes AP/ExoA family.</text>
</comment>
<dbReference type="InterPro" id="IPR004808">
    <property type="entry name" value="AP_endonuc_1"/>
</dbReference>
<dbReference type="Proteomes" id="UP000324748">
    <property type="component" value="Unassembled WGS sequence"/>
</dbReference>
<dbReference type="CDD" id="cd09087">
    <property type="entry name" value="Ape1-like_AP-endo"/>
    <property type="match status" value="1"/>
</dbReference>
<evidence type="ECO:0000256" key="4">
    <source>
        <dbReference type="ARBA" id="ARBA00022842"/>
    </source>
</evidence>
<proteinExistence type="inferred from homology"/>
<evidence type="ECO:0000313" key="12">
    <source>
        <dbReference type="Proteomes" id="UP000324748"/>
    </source>
</evidence>
<feature type="region of interest" description="Disordered" evidence="8">
    <location>
        <begin position="43"/>
        <end position="95"/>
    </location>
</feature>
<dbReference type="PROSITE" id="PS51435">
    <property type="entry name" value="AP_NUCLEASE_F1_4"/>
    <property type="match status" value="1"/>
</dbReference>
<evidence type="ECO:0000259" key="10">
    <source>
        <dbReference type="Pfam" id="PF03372"/>
    </source>
</evidence>
<comment type="cofactor">
    <cofactor evidence="5 7">
        <name>Mg(2+)</name>
        <dbReference type="ChEBI" id="CHEBI:18420"/>
    </cofactor>
    <cofactor evidence="5 7">
        <name>Mn(2+)</name>
        <dbReference type="ChEBI" id="CHEBI:29035"/>
    </cofactor>
    <text evidence="5 7">Probably binds two magnesium or manganese ions per subunit.</text>
</comment>
<gene>
    <name evidence="11" type="ORF">PGT21_032209</name>
</gene>
<accession>A0A5B0MF65</accession>
<dbReference type="GO" id="GO:0006284">
    <property type="term" value="P:base-excision repair"/>
    <property type="evidence" value="ECO:0007669"/>
    <property type="project" value="TreeGrafter"/>
</dbReference>
<evidence type="ECO:0000256" key="8">
    <source>
        <dbReference type="SAM" id="MobiDB-lite"/>
    </source>
</evidence>
<dbReference type="SUPFAM" id="SSF56219">
    <property type="entry name" value="DNase I-like"/>
    <property type="match status" value="1"/>
</dbReference>
<dbReference type="AlphaFoldDB" id="A0A5B0MF65"/>
<evidence type="ECO:0000256" key="7">
    <source>
        <dbReference type="RuleBase" id="RU362131"/>
    </source>
</evidence>
<dbReference type="Pfam" id="PF03372">
    <property type="entry name" value="Exo_endo_phos"/>
    <property type="match status" value="1"/>
</dbReference>
<reference evidence="11 12" key="1">
    <citation type="submission" date="2019-05" db="EMBL/GenBank/DDBJ databases">
        <title>Emergence of the Ug99 lineage of the wheat stem rust pathogen through somatic hybridization.</title>
        <authorList>
            <person name="Li F."/>
            <person name="Upadhyaya N.M."/>
            <person name="Sperschneider J."/>
            <person name="Matny O."/>
            <person name="Nguyen-Phuc H."/>
            <person name="Mago R."/>
            <person name="Raley C."/>
            <person name="Miller M.E."/>
            <person name="Silverstein K.A.T."/>
            <person name="Henningsen E."/>
            <person name="Hirsch C.D."/>
            <person name="Visser B."/>
            <person name="Pretorius Z.A."/>
            <person name="Steffenson B.J."/>
            <person name="Schwessinger B."/>
            <person name="Dodds P.N."/>
            <person name="Figueroa M."/>
        </authorList>
    </citation>
    <scope>NUCLEOTIDE SEQUENCE [LARGE SCALE GENOMIC DNA]</scope>
    <source>
        <strain evidence="11">21-0</strain>
    </source>
</reference>